<proteinExistence type="predicted"/>
<keyword evidence="2" id="KW-0167">Capsid protein</keyword>
<dbReference type="CDD" id="cd03801">
    <property type="entry name" value="GT4_PimA-like"/>
    <property type="match status" value="1"/>
</dbReference>
<name>A0ABS4H0W8_9BACL</name>
<evidence type="ECO:0000259" key="1">
    <source>
        <dbReference type="Pfam" id="PF00534"/>
    </source>
</evidence>
<evidence type="ECO:0000313" key="2">
    <source>
        <dbReference type="EMBL" id="MBP1936178.1"/>
    </source>
</evidence>
<comment type="caution">
    <text evidence="2">The sequence shown here is derived from an EMBL/GenBank/DDBJ whole genome shotgun (WGS) entry which is preliminary data.</text>
</comment>
<dbReference type="RefSeq" id="WP_209846070.1">
    <property type="nucleotide sequence ID" value="NZ_CBCRVE010000002.1"/>
</dbReference>
<dbReference type="Gene3D" id="3.40.50.2000">
    <property type="entry name" value="Glycogen Phosphorylase B"/>
    <property type="match status" value="2"/>
</dbReference>
<dbReference type="Pfam" id="PF00534">
    <property type="entry name" value="Glycos_transf_1"/>
    <property type="match status" value="1"/>
</dbReference>
<evidence type="ECO:0000313" key="3">
    <source>
        <dbReference type="Proteomes" id="UP001519273"/>
    </source>
</evidence>
<dbReference type="SUPFAM" id="SSF53756">
    <property type="entry name" value="UDP-Glycosyltransferase/glycogen phosphorylase"/>
    <property type="match status" value="1"/>
</dbReference>
<dbReference type="InterPro" id="IPR050194">
    <property type="entry name" value="Glycosyltransferase_grp1"/>
</dbReference>
<sequence>MNILIIAPEQIPVPPTAGGSVENCIFQISTKLAKRHNITILSRQHHKYSTATHTGNLNIIRVPKGKPLVYLSSALDRVKKEHYDMIQIDNRPKYVPMVRKRFPDTPISVFLHSLTFVTPPMTSQKKAELDLSKADLIVGNSRSLEQNLMTMFPRYKHKLDHVHLGVNIIQFKPPSMRQKKQIRQKYNVPNHFTVVFAGRLIPRKGIPVLIKAMKEVRKSIPTANLVIAGGAKNSDYKKNLKSLASLYKVPVRFLGNIRTKNMHEVYSLGDCFVCPSQKHEAFGLVIVEALASGLPVIASHIGGIPEIIRHGENGLLVRSYSNFRAFSSQIVRIAKDKGLSRKLSQQGREDVVTRFNWGVTADRLEGIYGRQVHNTVEHEAVRG</sequence>
<dbReference type="PANTHER" id="PTHR45947">
    <property type="entry name" value="SULFOQUINOVOSYL TRANSFERASE SQD2"/>
    <property type="match status" value="1"/>
</dbReference>
<gene>
    <name evidence="2" type="ORF">J2Z20_001039</name>
</gene>
<protein>
    <submittedName>
        <fullName evidence="2">Spore coat protein SA</fullName>
    </submittedName>
</protein>
<dbReference type="EMBL" id="JAGGKP010000001">
    <property type="protein sequence ID" value="MBP1936178.1"/>
    <property type="molecule type" value="Genomic_DNA"/>
</dbReference>
<keyword evidence="2" id="KW-0946">Virion</keyword>
<dbReference type="InterPro" id="IPR001296">
    <property type="entry name" value="Glyco_trans_1"/>
</dbReference>
<keyword evidence="3" id="KW-1185">Reference proteome</keyword>
<dbReference type="PANTHER" id="PTHR45947:SF3">
    <property type="entry name" value="SULFOQUINOVOSYL TRANSFERASE SQD2"/>
    <property type="match status" value="1"/>
</dbReference>
<accession>A0ABS4H0W8</accession>
<dbReference type="Proteomes" id="UP001519273">
    <property type="component" value="Unassembled WGS sequence"/>
</dbReference>
<feature type="domain" description="Glycosyl transferase family 1" evidence="1">
    <location>
        <begin position="179"/>
        <end position="349"/>
    </location>
</feature>
<reference evidence="2 3" key="1">
    <citation type="submission" date="2021-03" db="EMBL/GenBank/DDBJ databases">
        <title>Genomic Encyclopedia of Type Strains, Phase IV (KMG-IV): sequencing the most valuable type-strain genomes for metagenomic binning, comparative biology and taxonomic classification.</title>
        <authorList>
            <person name="Goeker M."/>
        </authorList>
    </citation>
    <scope>NUCLEOTIDE SEQUENCE [LARGE SCALE GENOMIC DNA]</scope>
    <source>
        <strain evidence="2 3">DSM 23491</strain>
    </source>
</reference>
<organism evidence="2 3">
    <name type="scientific">Paenibacillus sediminis</name>
    <dbReference type="NCBI Taxonomy" id="664909"/>
    <lineage>
        <taxon>Bacteria</taxon>
        <taxon>Bacillati</taxon>
        <taxon>Bacillota</taxon>
        <taxon>Bacilli</taxon>
        <taxon>Bacillales</taxon>
        <taxon>Paenibacillaceae</taxon>
        <taxon>Paenibacillus</taxon>
    </lineage>
</organism>